<gene>
    <name evidence="3" type="ORF">HMPREF3196_01756</name>
</gene>
<keyword evidence="2" id="KW-0812">Transmembrane</keyword>
<evidence type="ECO:0000256" key="1">
    <source>
        <dbReference type="SAM" id="MobiDB-lite"/>
    </source>
</evidence>
<sequence length="313" mass="34982">MGESKNKPPLRARWKTMEAAIGMEIREHKSSFAVYVVLRVLVIAVAVLEFFNGDYEAVFLCILTLLLLLAPAFVQVRFRIELPSALEVIVLVFVFAAEILGEISSFYEIFPFWDTVLHTMNGFLAAAIGFSLVDLLNRSDRVKFELSPLYLAIVSFCFSMTIGVVWEFFEFSMDMMFGFDMQKDAVVHSISSVMLDPAHANHAIHINDITQVSVNGRDLGLGGYLDIGLIDTMEDLIVNFIGAVVFSVIGFIYVRNRGKGVSVISRFVPRRKSHDRDYLRLAGGDGDAPLAPGAQAHQAQHQSQHDPHHHDHP</sequence>
<feature type="transmembrane region" description="Helical" evidence="2">
    <location>
        <begin position="149"/>
        <end position="169"/>
    </location>
</feature>
<feature type="transmembrane region" description="Helical" evidence="2">
    <location>
        <begin position="116"/>
        <end position="137"/>
    </location>
</feature>
<organism evidence="3 4">
    <name type="scientific">Bifidobacterium bifidum</name>
    <dbReference type="NCBI Taxonomy" id="1681"/>
    <lineage>
        <taxon>Bacteria</taxon>
        <taxon>Bacillati</taxon>
        <taxon>Actinomycetota</taxon>
        <taxon>Actinomycetes</taxon>
        <taxon>Bifidobacteriales</taxon>
        <taxon>Bifidobacteriaceae</taxon>
        <taxon>Bifidobacterium</taxon>
    </lineage>
</organism>
<name>A0A133KLR4_BIFBI</name>
<feature type="transmembrane region" description="Helical" evidence="2">
    <location>
        <begin position="57"/>
        <end position="76"/>
    </location>
</feature>
<dbReference type="EMBL" id="LRPO01000045">
    <property type="protein sequence ID" value="KWZ80426.1"/>
    <property type="molecule type" value="Genomic_DNA"/>
</dbReference>
<dbReference type="Pfam" id="PF09997">
    <property type="entry name" value="DUF2238"/>
    <property type="match status" value="1"/>
</dbReference>
<keyword evidence="2" id="KW-1133">Transmembrane helix</keyword>
<feature type="transmembrane region" description="Helical" evidence="2">
    <location>
        <begin position="32"/>
        <end position="51"/>
    </location>
</feature>
<feature type="region of interest" description="Disordered" evidence="1">
    <location>
        <begin position="289"/>
        <end position="313"/>
    </location>
</feature>
<feature type="compositionally biased region" description="Basic and acidic residues" evidence="1">
    <location>
        <begin position="303"/>
        <end position="313"/>
    </location>
</feature>
<comment type="caution">
    <text evidence="3">The sequence shown here is derived from an EMBL/GenBank/DDBJ whole genome shotgun (WGS) entry which is preliminary data.</text>
</comment>
<feature type="transmembrane region" description="Helical" evidence="2">
    <location>
        <begin position="236"/>
        <end position="254"/>
    </location>
</feature>
<accession>A0A133KLR4</accession>
<keyword evidence="2" id="KW-0472">Membrane</keyword>
<feature type="compositionally biased region" description="Low complexity" evidence="1">
    <location>
        <begin position="289"/>
        <end position="302"/>
    </location>
</feature>
<evidence type="ECO:0000256" key="2">
    <source>
        <dbReference type="SAM" id="Phobius"/>
    </source>
</evidence>
<dbReference type="Proteomes" id="UP000070092">
    <property type="component" value="Unassembled WGS sequence"/>
</dbReference>
<proteinExistence type="predicted"/>
<protein>
    <submittedName>
        <fullName evidence="3">Uncharacterized protein</fullName>
    </submittedName>
</protein>
<reference evidence="3 4" key="1">
    <citation type="submission" date="2016-01" db="EMBL/GenBank/DDBJ databases">
        <authorList>
            <person name="Oliw E.H."/>
        </authorList>
    </citation>
    <scope>NUCLEOTIDE SEQUENCE [LARGE SCALE GENOMIC DNA]</scope>
    <source>
        <strain evidence="3 4">MJR8628B</strain>
    </source>
</reference>
<evidence type="ECO:0000313" key="4">
    <source>
        <dbReference type="Proteomes" id="UP000070092"/>
    </source>
</evidence>
<evidence type="ECO:0000313" key="3">
    <source>
        <dbReference type="EMBL" id="KWZ80426.1"/>
    </source>
</evidence>
<dbReference type="AlphaFoldDB" id="A0A133KLR4"/>
<feature type="transmembrane region" description="Helical" evidence="2">
    <location>
        <begin position="88"/>
        <end position="110"/>
    </location>
</feature>
<dbReference type="PATRIC" id="fig|1681.53.peg.1719"/>
<dbReference type="InterPro" id="IPR014509">
    <property type="entry name" value="YjdF-like"/>
</dbReference>